<feature type="domain" description="Helicase ATP-binding" evidence="5">
    <location>
        <begin position="14"/>
        <end position="178"/>
    </location>
</feature>
<accession>A0A3B1BD13</accession>
<dbReference type="SMART" id="SM00487">
    <property type="entry name" value="DEXDc"/>
    <property type="match status" value="1"/>
</dbReference>
<dbReference type="PANTHER" id="PTHR43519">
    <property type="entry name" value="ATP-DEPENDENT RNA HELICASE HRPB"/>
    <property type="match status" value="1"/>
</dbReference>
<dbReference type="PIRSF" id="PIRSF005496">
    <property type="entry name" value="ATP_hel_hrpB"/>
    <property type="match status" value="1"/>
</dbReference>
<protein>
    <submittedName>
        <fullName evidence="7">ATP-dependent helicase HrpB</fullName>
    </submittedName>
</protein>
<dbReference type="Pfam" id="PF00271">
    <property type="entry name" value="Helicase_C"/>
    <property type="match status" value="1"/>
</dbReference>
<evidence type="ECO:0000259" key="6">
    <source>
        <dbReference type="PROSITE" id="PS51194"/>
    </source>
</evidence>
<dbReference type="PROSITE" id="PS51194">
    <property type="entry name" value="HELICASE_CTER"/>
    <property type="match status" value="1"/>
</dbReference>
<dbReference type="InterPro" id="IPR056329">
    <property type="entry name" value="CON_HrpB"/>
</dbReference>
<name>A0A3B1BD13_9ZZZZ</name>
<dbReference type="InterPro" id="IPR007502">
    <property type="entry name" value="Helicase-assoc_dom"/>
</dbReference>
<dbReference type="CDD" id="cd17990">
    <property type="entry name" value="DEXHc_HrpB"/>
    <property type="match status" value="1"/>
</dbReference>
<dbReference type="PANTHER" id="PTHR43519:SF1">
    <property type="entry name" value="ATP-DEPENDENT RNA HELICASE HRPB"/>
    <property type="match status" value="1"/>
</dbReference>
<proteinExistence type="predicted"/>
<dbReference type="InterPro" id="IPR014001">
    <property type="entry name" value="Helicase_ATP-bd"/>
</dbReference>
<dbReference type="NCBIfam" id="TIGR01970">
    <property type="entry name" value="DEAH_box_HrpB"/>
    <property type="match status" value="1"/>
</dbReference>
<dbReference type="Pfam" id="PF24473">
    <property type="entry name" value="CON_HrpB"/>
    <property type="match status" value="1"/>
</dbReference>
<keyword evidence="2" id="KW-0378">Hydrolase</keyword>
<evidence type="ECO:0000256" key="4">
    <source>
        <dbReference type="ARBA" id="ARBA00022840"/>
    </source>
</evidence>
<keyword evidence="4" id="KW-0067">ATP-binding</keyword>
<dbReference type="SMART" id="SM00847">
    <property type="entry name" value="HA2"/>
    <property type="match status" value="1"/>
</dbReference>
<dbReference type="CDD" id="cd18791">
    <property type="entry name" value="SF2_C_RHA"/>
    <property type="match status" value="1"/>
</dbReference>
<dbReference type="InterPro" id="IPR013689">
    <property type="entry name" value="RNA_helicase_ATP-dep_HrpB_C"/>
</dbReference>
<evidence type="ECO:0000259" key="5">
    <source>
        <dbReference type="PROSITE" id="PS51192"/>
    </source>
</evidence>
<dbReference type="Pfam" id="PF08482">
    <property type="entry name" value="HrpB_C"/>
    <property type="match status" value="1"/>
</dbReference>
<evidence type="ECO:0000313" key="7">
    <source>
        <dbReference type="EMBL" id="VAX09814.1"/>
    </source>
</evidence>
<evidence type="ECO:0000256" key="1">
    <source>
        <dbReference type="ARBA" id="ARBA00022741"/>
    </source>
</evidence>
<organism evidence="7">
    <name type="scientific">hydrothermal vent metagenome</name>
    <dbReference type="NCBI Taxonomy" id="652676"/>
    <lineage>
        <taxon>unclassified sequences</taxon>
        <taxon>metagenomes</taxon>
        <taxon>ecological metagenomes</taxon>
    </lineage>
</organism>
<dbReference type="AlphaFoldDB" id="A0A3B1BD13"/>
<dbReference type="InterPro" id="IPR027417">
    <property type="entry name" value="P-loop_NTPase"/>
</dbReference>
<evidence type="ECO:0000256" key="2">
    <source>
        <dbReference type="ARBA" id="ARBA00022801"/>
    </source>
</evidence>
<dbReference type="Gene3D" id="1.20.120.1080">
    <property type="match status" value="1"/>
</dbReference>
<dbReference type="Gene3D" id="3.40.50.300">
    <property type="entry name" value="P-loop containing nucleotide triphosphate hydrolases"/>
    <property type="match status" value="2"/>
</dbReference>
<dbReference type="GO" id="GO:0016787">
    <property type="term" value="F:hydrolase activity"/>
    <property type="evidence" value="ECO:0007669"/>
    <property type="project" value="UniProtKB-KW"/>
</dbReference>
<dbReference type="EMBL" id="UOFX01000056">
    <property type="protein sequence ID" value="VAX09814.1"/>
    <property type="molecule type" value="Genomic_DNA"/>
</dbReference>
<feature type="domain" description="Helicase C-terminal" evidence="6">
    <location>
        <begin position="204"/>
        <end position="368"/>
    </location>
</feature>
<sequence>MHSLPINDVIPALCEALASTPAAVLSAPPGSGKTTVTPLVLLEQPWLRGQSILLLEPRRLAARASAMRMAELLGEEVGETVGYRVRFDSRVSRKTRIEVVTEGILTRRLQSDSELAGVGLVIFDEFHERNLQADLGLAFCLDIAHGLRDDLRLLVMSATLDTKAVSALLGNAPIITGAGKCYPVERYYLDATPNGRIADVAVRGVRRALSEQQGDMLVFLPGAGEISSVAAALGTELDGIEVCPLYGDLSREAQDHAIRPHSGGRRRVVLATSIAETSLTIEGIRTVVDVGWSRLPGFDPNTGLTRLETMRVSRAAADQRAGRAGRLEPGVCYRLWTESEQAGLQSHTPPEIMDADMAPLVLELAQWGLSDPAALKWLDAPPVGAFAQAKELLQGLDALDSHGRITLMGKGMAGLGLHPRLAHMLLLARERGQGEMAADLAALLSERDLLPRVARETKPVDLEQRLQLLNLWREKGKSAARTAGVDHVACSRVDKASRQWRKGHRPVQTATANPLSIGALLASAYPDRIAQRRSGALGGYLLSSGRGAKLPEGDVLSGCNYLVAAQLDAGRSEGRVFLAASVELAELRETQNNRINRIEVVQWDTRAKVVAAREEERLGALVLSTTPIKKINPEALITAMLDGVRQMGLEVLPWTDKARDWQARVLSLRHWQPDAGWPDVSLEALMQSLEQWLPPWLNGLSRRDHLSRLDMLKILHSTLDWQQQKILDEIAPTHIQVPSGSFKQLQYKPGEPPVLGVRLQEMFGLADTPTVCRGRVPVMLHLLSPAQRPIQVTQDLRGFWERTYVEVKKELKGRYPKHYWPDDPWAAEPTARVRPKR</sequence>
<dbReference type="InterPro" id="IPR001650">
    <property type="entry name" value="Helicase_C-like"/>
</dbReference>
<dbReference type="GO" id="GO:0005524">
    <property type="term" value="F:ATP binding"/>
    <property type="evidence" value="ECO:0007669"/>
    <property type="project" value="UniProtKB-KW"/>
</dbReference>
<dbReference type="PROSITE" id="PS51192">
    <property type="entry name" value="HELICASE_ATP_BIND_1"/>
    <property type="match status" value="1"/>
</dbReference>
<gene>
    <name evidence="7" type="ORF">MNBD_GAMMA26-1224</name>
</gene>
<dbReference type="SUPFAM" id="SSF52540">
    <property type="entry name" value="P-loop containing nucleoside triphosphate hydrolases"/>
    <property type="match status" value="1"/>
</dbReference>
<dbReference type="GO" id="GO:0003676">
    <property type="term" value="F:nucleic acid binding"/>
    <property type="evidence" value="ECO:0007669"/>
    <property type="project" value="InterPro"/>
</dbReference>
<keyword evidence="3 7" id="KW-0347">Helicase</keyword>
<reference evidence="7" key="1">
    <citation type="submission" date="2018-06" db="EMBL/GenBank/DDBJ databases">
        <authorList>
            <person name="Zhirakovskaya E."/>
        </authorList>
    </citation>
    <scope>NUCLEOTIDE SEQUENCE</scope>
</reference>
<dbReference type="SMART" id="SM00490">
    <property type="entry name" value="HELICc"/>
    <property type="match status" value="1"/>
</dbReference>
<dbReference type="InterPro" id="IPR049614">
    <property type="entry name" value="HrpB_DEXH"/>
</dbReference>
<dbReference type="InterPro" id="IPR011545">
    <property type="entry name" value="DEAD/DEAH_box_helicase_dom"/>
</dbReference>
<dbReference type="GO" id="GO:0004386">
    <property type="term" value="F:helicase activity"/>
    <property type="evidence" value="ECO:0007669"/>
    <property type="project" value="UniProtKB-KW"/>
</dbReference>
<keyword evidence="1" id="KW-0547">Nucleotide-binding</keyword>
<dbReference type="Pfam" id="PF00270">
    <property type="entry name" value="DEAD"/>
    <property type="match status" value="1"/>
</dbReference>
<dbReference type="InterPro" id="IPR010225">
    <property type="entry name" value="HrpB"/>
</dbReference>
<evidence type="ECO:0000256" key="3">
    <source>
        <dbReference type="ARBA" id="ARBA00022806"/>
    </source>
</evidence>
<dbReference type="FunFam" id="3.40.50.300:FF:002125">
    <property type="entry name" value="ATP-dependent helicase HrpB"/>
    <property type="match status" value="1"/>
</dbReference>